<evidence type="ECO:0000256" key="5">
    <source>
        <dbReference type="ARBA" id="ARBA00011080"/>
    </source>
</evidence>
<dbReference type="InterPro" id="IPR001154">
    <property type="entry name" value="TopoII_euk"/>
</dbReference>
<evidence type="ECO:0000256" key="13">
    <source>
        <dbReference type="ARBA" id="ARBA00023125"/>
    </source>
</evidence>
<dbReference type="GO" id="GO:0006265">
    <property type="term" value="P:DNA topological change"/>
    <property type="evidence" value="ECO:0007669"/>
    <property type="project" value="UniProtKB-UniRule"/>
</dbReference>
<dbReference type="Pfam" id="PF01751">
    <property type="entry name" value="Toprim"/>
    <property type="match status" value="1"/>
</dbReference>
<evidence type="ECO:0000313" key="19">
    <source>
        <dbReference type="EMBL" id="AKS26449.1"/>
    </source>
</evidence>
<evidence type="ECO:0000256" key="1">
    <source>
        <dbReference type="ARBA" id="ARBA00000185"/>
    </source>
</evidence>
<dbReference type="InterPro" id="IPR036890">
    <property type="entry name" value="HATPase_C_sf"/>
</dbReference>
<keyword evidence="9" id="KW-0547">Nucleotide-binding</keyword>
<dbReference type="GO" id="GO:0003677">
    <property type="term" value="F:DNA binding"/>
    <property type="evidence" value="ECO:0007669"/>
    <property type="project" value="UniProtKB-UniRule"/>
</dbReference>
<evidence type="ECO:0000256" key="3">
    <source>
        <dbReference type="ARBA" id="ARBA00001936"/>
    </source>
</evidence>
<dbReference type="FunFam" id="3.40.50.670:FF:000001">
    <property type="entry name" value="DNA topoisomerase 2"/>
    <property type="match status" value="1"/>
</dbReference>
<dbReference type="Gene3D" id="3.30.1490.30">
    <property type="match status" value="1"/>
</dbReference>
<evidence type="ECO:0000256" key="4">
    <source>
        <dbReference type="ARBA" id="ARBA00001946"/>
    </source>
</evidence>
<reference evidence="19 20" key="1">
    <citation type="submission" date="2015-04" db="EMBL/GenBank/DDBJ databases">
        <title>Diachasmimorpha longicaudata entomopoxvirus genome.</title>
        <authorList>
            <person name="Coffman K.A."/>
            <person name="Burke G.R."/>
        </authorList>
    </citation>
    <scope>NUCLEOTIDE SEQUENCE [LARGE SCALE GENOMIC DNA]</scope>
</reference>
<evidence type="ECO:0000256" key="14">
    <source>
        <dbReference type="ARBA" id="ARBA00023235"/>
    </source>
</evidence>
<keyword evidence="8" id="KW-0479">Metal-binding</keyword>
<comment type="similarity">
    <text evidence="5">Belongs to the type II topoisomerase family.</text>
</comment>
<feature type="active site" description="O-(5'-phospho-DNA)-tyrosine intermediate" evidence="17">
    <location>
        <position position="752"/>
    </location>
</feature>
<evidence type="ECO:0000256" key="12">
    <source>
        <dbReference type="ARBA" id="ARBA00023029"/>
    </source>
</evidence>
<dbReference type="SUPFAM" id="SSF56719">
    <property type="entry name" value="Type II DNA topoisomerase"/>
    <property type="match status" value="1"/>
</dbReference>
<evidence type="ECO:0000256" key="16">
    <source>
        <dbReference type="ARBA" id="ARBA00045983"/>
    </source>
</evidence>
<comment type="catalytic activity">
    <reaction evidence="1 17">
        <text>ATP-dependent breakage, passage and rejoining of double-stranded DNA.</text>
        <dbReference type="EC" id="5.6.2.2"/>
    </reaction>
</comment>
<dbReference type="SUPFAM" id="SSF54211">
    <property type="entry name" value="Ribosomal protein S5 domain 2-like"/>
    <property type="match status" value="1"/>
</dbReference>
<gene>
    <name evidence="19" type="primary">TOP2</name>
    <name evidence="19" type="ORF">DLEV_158</name>
</gene>
<keyword evidence="11" id="KW-0460">Magnesium</keyword>
<dbReference type="Pfam" id="PF00521">
    <property type="entry name" value="DNA_topoisoIV"/>
    <property type="match status" value="1"/>
</dbReference>
<dbReference type="Gene3D" id="3.30.1360.40">
    <property type="match status" value="1"/>
</dbReference>
<dbReference type="Gene3D" id="3.30.565.10">
    <property type="entry name" value="Histidine kinase-like ATPase, C-terminal domain"/>
    <property type="match status" value="1"/>
</dbReference>
<dbReference type="Gene3D" id="3.90.199.10">
    <property type="entry name" value="Topoisomerase II, domain 5"/>
    <property type="match status" value="1"/>
</dbReference>
<dbReference type="InterPro" id="IPR013760">
    <property type="entry name" value="Topo_IIA-like_dom_sf"/>
</dbReference>
<dbReference type="EC" id="5.6.2.2" evidence="6"/>
<dbReference type="SUPFAM" id="SSF55874">
    <property type="entry name" value="ATPase domain of HSP90 chaperone/DNA topoisomerase II/histidine kinase"/>
    <property type="match status" value="1"/>
</dbReference>
<dbReference type="Pfam" id="PF16898">
    <property type="entry name" value="TOPRIM_C"/>
    <property type="match status" value="1"/>
</dbReference>
<dbReference type="InterPro" id="IPR013757">
    <property type="entry name" value="Topo_IIA_A_a_sf"/>
</dbReference>
<evidence type="ECO:0000256" key="15">
    <source>
        <dbReference type="ARBA" id="ARBA00031138"/>
    </source>
</evidence>
<dbReference type="GO" id="GO:0005524">
    <property type="term" value="F:ATP binding"/>
    <property type="evidence" value="ECO:0007669"/>
    <property type="project" value="UniProtKB-KW"/>
</dbReference>
<dbReference type="InterPro" id="IPR031660">
    <property type="entry name" value="TOPRIM_C"/>
</dbReference>
<dbReference type="RefSeq" id="YP_010796905.1">
    <property type="nucleotide sequence ID" value="NC_076102.1"/>
</dbReference>
<comment type="cofactor">
    <cofactor evidence="2">
        <name>Ca(2+)</name>
        <dbReference type="ChEBI" id="CHEBI:29108"/>
    </cofactor>
</comment>
<dbReference type="KEGG" id="vg:80534582"/>
<dbReference type="InterPro" id="IPR050634">
    <property type="entry name" value="DNA_Topoisomerase_II"/>
</dbReference>
<dbReference type="GO" id="GO:0046872">
    <property type="term" value="F:metal ion binding"/>
    <property type="evidence" value="ECO:0007669"/>
    <property type="project" value="UniProtKB-KW"/>
</dbReference>
<dbReference type="PANTHER" id="PTHR10169:SF38">
    <property type="entry name" value="DNA TOPOISOMERASE 2"/>
    <property type="match status" value="1"/>
</dbReference>
<dbReference type="InterPro" id="IPR006171">
    <property type="entry name" value="TOPRIM_dom"/>
</dbReference>
<keyword evidence="10" id="KW-0067">ATP-binding</keyword>
<dbReference type="Gene3D" id="3.40.50.670">
    <property type="match status" value="1"/>
</dbReference>
<dbReference type="GeneID" id="80534582"/>
<dbReference type="InterPro" id="IPR001241">
    <property type="entry name" value="Topo_IIA"/>
</dbReference>
<dbReference type="SMART" id="SM00433">
    <property type="entry name" value="TOP2c"/>
    <property type="match status" value="1"/>
</dbReference>
<evidence type="ECO:0000256" key="9">
    <source>
        <dbReference type="ARBA" id="ARBA00022741"/>
    </source>
</evidence>
<evidence type="ECO:0000256" key="11">
    <source>
        <dbReference type="ARBA" id="ARBA00022842"/>
    </source>
</evidence>
<proteinExistence type="inferred from homology"/>
<comment type="cofactor">
    <cofactor evidence="3">
        <name>Mn(2+)</name>
        <dbReference type="ChEBI" id="CHEBI:29035"/>
    </cofactor>
</comment>
<dbReference type="InterPro" id="IPR013759">
    <property type="entry name" value="Topo_IIA_B_C"/>
</dbReference>
<dbReference type="InterPro" id="IPR002205">
    <property type="entry name" value="Topo_IIA_dom_A"/>
</dbReference>
<dbReference type="Gene3D" id="1.10.268.10">
    <property type="entry name" value="Topoisomerase, domain 3"/>
    <property type="match status" value="1"/>
</dbReference>
<dbReference type="Proteomes" id="UP000593702">
    <property type="component" value="Segment"/>
</dbReference>
<accession>A0A7R5WMA1</accession>
<evidence type="ECO:0000256" key="7">
    <source>
        <dbReference type="ARBA" id="ARBA00019635"/>
    </source>
</evidence>
<dbReference type="GO" id="GO:0003918">
    <property type="term" value="F:DNA topoisomerase type II (double strand cut, ATP-hydrolyzing) activity"/>
    <property type="evidence" value="ECO:0007669"/>
    <property type="project" value="UniProtKB-EC"/>
</dbReference>
<evidence type="ECO:0000256" key="2">
    <source>
        <dbReference type="ARBA" id="ARBA00001913"/>
    </source>
</evidence>
<dbReference type="EMBL" id="KR095315">
    <property type="protein sequence ID" value="AKS26449.1"/>
    <property type="molecule type" value="Genomic_DNA"/>
</dbReference>
<dbReference type="PRINTS" id="PR00418">
    <property type="entry name" value="TPI2FAMILY"/>
</dbReference>
<keyword evidence="14 17" id="KW-0413">Isomerase</keyword>
<dbReference type="SMART" id="SM00434">
    <property type="entry name" value="TOP4c"/>
    <property type="match status" value="1"/>
</dbReference>
<comment type="cofactor">
    <cofactor evidence="4">
        <name>Mg(2+)</name>
        <dbReference type="ChEBI" id="CHEBI:18420"/>
    </cofactor>
</comment>
<dbReference type="PROSITE" id="PS00177">
    <property type="entry name" value="TOPOISOMERASE_II"/>
    <property type="match status" value="1"/>
</dbReference>
<organism evidence="19 20">
    <name type="scientific">Diachasmimorpha longicaudata entomopoxvirus</name>
    <dbReference type="NCBI Taxonomy" id="109981"/>
    <lineage>
        <taxon>Viruses</taxon>
        <taxon>Varidnaviria</taxon>
        <taxon>Bamfordvirae</taxon>
        <taxon>Nucleocytoviricota</taxon>
        <taxon>Pokkesviricetes</taxon>
        <taxon>Chitovirales</taxon>
        <taxon>Poxviridae</taxon>
        <taxon>Entomopoxvirinae</taxon>
        <taxon>Epsilonentomopoxvirus</taxon>
        <taxon>Epsilonentomopoxvirus dlongicaudata</taxon>
        <taxon>Diachasmimorpha entomopoxvirus</taxon>
    </lineage>
</organism>
<keyword evidence="20" id="KW-1185">Reference proteome</keyword>
<evidence type="ECO:0000256" key="8">
    <source>
        <dbReference type="ARBA" id="ARBA00022723"/>
    </source>
</evidence>
<dbReference type="PANTHER" id="PTHR10169">
    <property type="entry name" value="DNA TOPOISOMERASE/GYRASE"/>
    <property type="match status" value="1"/>
</dbReference>
<evidence type="ECO:0000259" key="18">
    <source>
        <dbReference type="PROSITE" id="PS52040"/>
    </source>
</evidence>
<evidence type="ECO:0000313" key="20">
    <source>
        <dbReference type="Proteomes" id="UP000593702"/>
    </source>
</evidence>
<feature type="domain" description="Topo IIA-type catalytic" evidence="18">
    <location>
        <begin position="663"/>
        <end position="1068"/>
    </location>
</feature>
<comment type="function">
    <text evidence="16">Type II topoisomerase. Processively relaxes supercoiled DNA. Displays DNA-supercoiling activity only when associated with the viral histone-like protein.</text>
</comment>
<evidence type="ECO:0000256" key="6">
    <source>
        <dbReference type="ARBA" id="ARBA00012895"/>
    </source>
</evidence>
<keyword evidence="13 17" id="KW-0238">DNA-binding</keyword>
<evidence type="ECO:0000256" key="17">
    <source>
        <dbReference type="PROSITE-ProRule" id="PRU01384"/>
    </source>
</evidence>
<dbReference type="InterPro" id="IPR018522">
    <property type="entry name" value="TopoIIA_CS"/>
</dbReference>
<dbReference type="Gene3D" id="3.30.230.10">
    <property type="match status" value="1"/>
</dbReference>
<dbReference type="InterPro" id="IPR013758">
    <property type="entry name" value="Topo_IIA_A/C_ab"/>
</dbReference>
<dbReference type="GO" id="GO:0000819">
    <property type="term" value="P:sister chromatid segregation"/>
    <property type="evidence" value="ECO:0007669"/>
    <property type="project" value="TreeGrafter"/>
</dbReference>
<name>A0A7R5WMA1_9POXV</name>
<dbReference type="InterPro" id="IPR014721">
    <property type="entry name" value="Ribsml_uS5_D2-typ_fold_subgr"/>
</dbReference>
<dbReference type="InterPro" id="IPR020568">
    <property type="entry name" value="Ribosomal_Su5_D2-typ_SF"/>
</dbReference>
<dbReference type="PROSITE" id="PS52040">
    <property type="entry name" value="TOPO_IIA"/>
    <property type="match status" value="1"/>
</dbReference>
<dbReference type="FunFam" id="3.90.199.10:FF:000002">
    <property type="entry name" value="DNA topoisomerase 2"/>
    <property type="match status" value="1"/>
</dbReference>
<sequence>MAKLEYTKKTQLEHVLSNPEFNLGSCTLNTDIGYQASILQPDNTFEIQTIVYPPGLLKLCDEIISNAHDHYLRQVGTKNIKITTERLENNDISITVWNDGTCIPIEIHPEYKMYTPSFIFGDFLSSSNYNHKNKTWIGTYGLGAKLTNAFSKKFVVKVYDKKNQKLFVQSWYNQMSKKDEPEITTANFPTDFVQVSFIPDLTFFEIRDDTLDSLEKMIKTRACELVFNTSHPSQTLQVSVNNQNILHKSFKEFVDLHNLGTLYSITSENYSIHMAIEENVHNLITYVNNSKVEKGTHVTAFKKILLEFIEKHSDVTPLIAKKCLDHMTIFISCIIKDPKFDGQTKQNLVSKLPDGYYDQVIRSKKDLAHMLKDSLLIDLVTKRKISQKIVKSQKVKGIYKLTDAPDAGKPKTSANCTLILTEGDSAKALAISGIGALDIDERRRFGVFPLKGKLLNVRVCTKSKVANNEEIKHLMTILGLKFQTKYTSVEGLRYGKVMIMTDQDVDGFHIKGLIINFFSFFWPELLSFNMIEQFITPIVKVTIKTKTYPFYDLASYNKWILEHPNEKKKVKYYKGLGTSTSQEAKEYFRDFARHRITFKEEESDQSEIVKAFSKLRTSDRKTWILNHIDTQPENSQHSDVISYSEFINKDLIVYSMSDIIRSIPLFIDGLKPSQRKILYTMKKKKFGEVKVSQMIGAIMENTAYHHGEASLSSTIVGMAQNFVCSNNINLLVPKGQFGTRLQGGNDCASSRYIYTQLNPITNYIFRPEDEILLNSLIEEEKEIEPEYYLPIIPMILVNGARGIGTGWSTYIPSYNPLDIIKNLQALINSDPLSQMLPYAENFKGLVKMRGEKFYTFGRIFKHKKDNTTLIINELPWDTWIEPYAKFLEELPGITFENISTEDQVLFRITAQQELIDKLQSEENGYFGYFQLYKQFSLKNTYYLYDNKPEKMVALDMLTKFYHIRLEFYKKRLDIERKIKLEKLKELENKKKFIVEDKLTAVDKKKADVEQLLEKKGYFKKNNSYDYLLHMPFISLTQEKVIALDKEIENIKEQLKNHKSPKEAWLSELSMLDEQLKSIKKSQITDPLNYTEIHFLTKAEDLYMESQN</sequence>
<dbReference type="Pfam" id="PF00204">
    <property type="entry name" value="DNA_gyraseB"/>
    <property type="match status" value="1"/>
</dbReference>
<dbReference type="PRINTS" id="PR01158">
    <property type="entry name" value="TOPISMRASEII"/>
</dbReference>
<dbReference type="InterPro" id="IPR013506">
    <property type="entry name" value="Topo_IIA_bsu_dom2"/>
</dbReference>
<protein>
    <recommendedName>
        <fullName evidence="7">DNA topoisomerase 2</fullName>
        <ecNumber evidence="6">5.6.2.2</ecNumber>
    </recommendedName>
    <alternativeName>
        <fullName evidence="15">DNA topoisomerase II</fullName>
    </alternativeName>
</protein>
<keyword evidence="12 17" id="KW-0799">Topoisomerase</keyword>
<dbReference type="InterPro" id="IPR003594">
    <property type="entry name" value="HATPase_dom"/>
</dbReference>
<evidence type="ECO:0000256" key="10">
    <source>
        <dbReference type="ARBA" id="ARBA00022840"/>
    </source>
</evidence>
<dbReference type="Pfam" id="PF02518">
    <property type="entry name" value="HATPase_c"/>
    <property type="match status" value="1"/>
</dbReference>